<dbReference type="GO" id="GO:0016853">
    <property type="term" value="F:isomerase activity"/>
    <property type="evidence" value="ECO:0007669"/>
    <property type="project" value="UniProtKB-KW"/>
</dbReference>
<feature type="region of interest" description="Disordered" evidence="1">
    <location>
        <begin position="140"/>
        <end position="161"/>
    </location>
</feature>
<feature type="region of interest" description="Disordered" evidence="1">
    <location>
        <begin position="89"/>
        <end position="127"/>
    </location>
</feature>
<name>A0ABN3JUI5_9ACTN</name>
<sequence>MPAGMVTPDTGNRTRVPERPCPECGLDTRSVRGEDVAALLRENAAARRPVPERADVRERPAPDVWSPPEYACHARDVLRVFDGRLRPMLSEEGPSFPARDQDATALAERYGEQDPHRVAREPEEAGESLAARFATVTGEQWRRTGDRSDGSRFTVETFAGT</sequence>
<dbReference type="Proteomes" id="UP001501638">
    <property type="component" value="Unassembled WGS sequence"/>
</dbReference>
<dbReference type="Pfam" id="PF12867">
    <property type="entry name" value="DinB_2"/>
    <property type="match status" value="1"/>
</dbReference>
<gene>
    <name evidence="3" type="ORF">GCM10010405_21830</name>
</gene>
<evidence type="ECO:0000256" key="1">
    <source>
        <dbReference type="SAM" id="MobiDB-lite"/>
    </source>
</evidence>
<feature type="domain" description="DinB-like" evidence="2">
    <location>
        <begin position="54"/>
        <end position="158"/>
    </location>
</feature>
<feature type="compositionally biased region" description="Basic and acidic residues" evidence="1">
    <location>
        <begin position="49"/>
        <end position="61"/>
    </location>
</feature>
<dbReference type="InterPro" id="IPR034660">
    <property type="entry name" value="DinB/YfiT-like"/>
</dbReference>
<feature type="region of interest" description="Disordered" evidence="1">
    <location>
        <begin position="47"/>
        <end position="68"/>
    </location>
</feature>
<feature type="compositionally biased region" description="Basic and acidic residues" evidence="1">
    <location>
        <begin position="140"/>
        <end position="150"/>
    </location>
</feature>
<dbReference type="EMBL" id="BAAASZ010000017">
    <property type="protein sequence ID" value="GAA2438122.1"/>
    <property type="molecule type" value="Genomic_DNA"/>
</dbReference>
<evidence type="ECO:0000313" key="4">
    <source>
        <dbReference type="Proteomes" id="UP001501638"/>
    </source>
</evidence>
<comment type="caution">
    <text evidence="3">The sequence shown here is derived from an EMBL/GenBank/DDBJ whole genome shotgun (WGS) entry which is preliminary data.</text>
</comment>
<keyword evidence="3" id="KW-0413">Isomerase</keyword>
<protein>
    <submittedName>
        <fullName evidence="3">Maleylpyruvate isomerase N-terminal domain-containing protein</fullName>
    </submittedName>
</protein>
<accession>A0ABN3JUI5</accession>
<evidence type="ECO:0000259" key="2">
    <source>
        <dbReference type="Pfam" id="PF12867"/>
    </source>
</evidence>
<dbReference type="InterPro" id="IPR024775">
    <property type="entry name" value="DinB-like"/>
</dbReference>
<evidence type="ECO:0000313" key="3">
    <source>
        <dbReference type="EMBL" id="GAA2438122.1"/>
    </source>
</evidence>
<reference evidence="3 4" key="1">
    <citation type="journal article" date="2019" name="Int. J. Syst. Evol. Microbiol.">
        <title>The Global Catalogue of Microorganisms (GCM) 10K type strain sequencing project: providing services to taxonomists for standard genome sequencing and annotation.</title>
        <authorList>
            <consortium name="The Broad Institute Genomics Platform"/>
            <consortium name="The Broad Institute Genome Sequencing Center for Infectious Disease"/>
            <person name="Wu L."/>
            <person name="Ma J."/>
        </authorList>
    </citation>
    <scope>NUCLEOTIDE SEQUENCE [LARGE SCALE GENOMIC DNA]</scope>
    <source>
        <strain evidence="3 4">JCM 6305</strain>
    </source>
</reference>
<proteinExistence type="predicted"/>
<feature type="region of interest" description="Disordered" evidence="1">
    <location>
        <begin position="1"/>
        <end position="27"/>
    </location>
</feature>
<dbReference type="SUPFAM" id="SSF109854">
    <property type="entry name" value="DinB/YfiT-like putative metalloenzymes"/>
    <property type="match status" value="1"/>
</dbReference>
<organism evidence="3 4">
    <name type="scientific">Streptomyces macrosporus</name>
    <dbReference type="NCBI Taxonomy" id="44032"/>
    <lineage>
        <taxon>Bacteria</taxon>
        <taxon>Bacillati</taxon>
        <taxon>Actinomycetota</taxon>
        <taxon>Actinomycetes</taxon>
        <taxon>Kitasatosporales</taxon>
        <taxon>Streptomycetaceae</taxon>
        <taxon>Streptomyces</taxon>
    </lineage>
</organism>
<keyword evidence="4" id="KW-1185">Reference proteome</keyword>
<dbReference type="Gene3D" id="1.20.120.450">
    <property type="entry name" value="dinb family like domain"/>
    <property type="match status" value="1"/>
</dbReference>
<feature type="compositionally biased region" description="Basic and acidic residues" evidence="1">
    <location>
        <begin position="109"/>
        <end position="123"/>
    </location>
</feature>